<dbReference type="eggNOG" id="ENOG5030PI4">
    <property type="taxonomic scope" value="Bacteria"/>
</dbReference>
<dbReference type="STRING" id="742727.HMPREF9447_05091"/>
<dbReference type="EMBL" id="ADLF01000024">
    <property type="protein sequence ID" value="EKU87632.1"/>
    <property type="molecule type" value="Genomic_DNA"/>
</dbReference>
<evidence type="ECO:0000313" key="2">
    <source>
        <dbReference type="EMBL" id="EKU87632.1"/>
    </source>
</evidence>
<dbReference type="PATRIC" id="fig|742727.4.peg.5201"/>
<sequence length="163" mass="19126">MEKIIRFIYKSALYLWLFICGTFFIYYYFLYIAHNGIVDIFSYAPTSVIDFSIDFKQQPVTINYSYKVNQKKYSGAQEVAVEVAEEIQNTEITILYNKTFPMISEIKDISGNSSKLNECIWKMGLTFIGFLFAFLILKFADHEKWIGVYARGEYKSRKQGEQK</sequence>
<dbReference type="HOGENOM" id="CLU_1691999_0_0_10"/>
<dbReference type="Proteomes" id="UP000009872">
    <property type="component" value="Unassembled WGS sequence"/>
</dbReference>
<feature type="transmembrane region" description="Helical" evidence="1">
    <location>
        <begin position="120"/>
        <end position="137"/>
    </location>
</feature>
<dbReference type="OrthoDB" id="1050640at2"/>
<feature type="transmembrane region" description="Helical" evidence="1">
    <location>
        <begin position="12"/>
        <end position="33"/>
    </location>
</feature>
<keyword evidence="1" id="KW-0472">Membrane</keyword>
<accession>K9E9L6</accession>
<dbReference type="RefSeq" id="WP_009132469.1">
    <property type="nucleotide sequence ID" value="NZ_JH992946.1"/>
</dbReference>
<protein>
    <recommendedName>
        <fullName evidence="4">DUF3592 domain-containing protein</fullName>
    </recommendedName>
</protein>
<gene>
    <name evidence="2" type="ORF">HMPREF9447_05091</name>
</gene>
<evidence type="ECO:0008006" key="4">
    <source>
        <dbReference type="Google" id="ProtNLM"/>
    </source>
</evidence>
<organism evidence="2 3">
    <name type="scientific">Bacteroides oleiciplenus YIT 12058</name>
    <dbReference type="NCBI Taxonomy" id="742727"/>
    <lineage>
        <taxon>Bacteria</taxon>
        <taxon>Pseudomonadati</taxon>
        <taxon>Bacteroidota</taxon>
        <taxon>Bacteroidia</taxon>
        <taxon>Bacteroidales</taxon>
        <taxon>Bacteroidaceae</taxon>
        <taxon>Bacteroides</taxon>
    </lineage>
</organism>
<keyword evidence="3" id="KW-1185">Reference proteome</keyword>
<keyword evidence="1" id="KW-0812">Transmembrane</keyword>
<keyword evidence="1" id="KW-1133">Transmembrane helix</keyword>
<reference evidence="2 3" key="1">
    <citation type="submission" date="2012-09" db="EMBL/GenBank/DDBJ databases">
        <title>The Genome Sequence of Bacteroides oleiciplenus YIT 12058.</title>
        <authorList>
            <consortium name="The Broad Institute Genome Sequencing Platform"/>
            <person name="Earl A."/>
            <person name="Ward D."/>
            <person name="Feldgarden M."/>
            <person name="Gevers D."/>
            <person name="Morotomi M."/>
            <person name="Walker B."/>
            <person name="Young S.K."/>
            <person name="Zeng Q."/>
            <person name="Gargeya S."/>
            <person name="Fitzgerald M."/>
            <person name="Haas B."/>
            <person name="Abouelleil A."/>
            <person name="Alvarado L."/>
            <person name="Arachchi H.M."/>
            <person name="Berlin A.M."/>
            <person name="Chapman S.B."/>
            <person name="Goldberg J."/>
            <person name="Griggs A."/>
            <person name="Gujja S."/>
            <person name="Hansen M."/>
            <person name="Howarth C."/>
            <person name="Imamovic A."/>
            <person name="Larimer J."/>
            <person name="McCowen C."/>
            <person name="Montmayeur A."/>
            <person name="Murphy C."/>
            <person name="Neiman D."/>
            <person name="Pearson M."/>
            <person name="Priest M."/>
            <person name="Roberts A."/>
            <person name="Saif S."/>
            <person name="Shea T."/>
            <person name="Sisk P."/>
            <person name="Sykes S."/>
            <person name="Wortman J."/>
            <person name="Nusbaum C."/>
            <person name="Birren B."/>
        </authorList>
    </citation>
    <scope>NUCLEOTIDE SEQUENCE [LARGE SCALE GENOMIC DNA]</scope>
    <source>
        <strain evidence="2 3">YIT 12058</strain>
    </source>
</reference>
<dbReference type="AlphaFoldDB" id="K9E9L6"/>
<name>K9E9L6_9BACE</name>
<evidence type="ECO:0000256" key="1">
    <source>
        <dbReference type="SAM" id="Phobius"/>
    </source>
</evidence>
<comment type="caution">
    <text evidence="2">The sequence shown here is derived from an EMBL/GenBank/DDBJ whole genome shotgun (WGS) entry which is preliminary data.</text>
</comment>
<proteinExistence type="predicted"/>
<evidence type="ECO:0000313" key="3">
    <source>
        <dbReference type="Proteomes" id="UP000009872"/>
    </source>
</evidence>